<evidence type="ECO:0000313" key="7">
    <source>
        <dbReference type="EMBL" id="MBM2412398.1"/>
    </source>
</evidence>
<dbReference type="Pfam" id="PF00005">
    <property type="entry name" value="ABC_tran"/>
    <property type="match status" value="1"/>
</dbReference>
<keyword evidence="2" id="KW-0813">Transport</keyword>
<gene>
    <name evidence="7" type="ORF">JQX41_08820</name>
    <name evidence="8" type="ORF">JQX48_10315</name>
</gene>
<dbReference type="CDD" id="cd03224">
    <property type="entry name" value="ABC_TM1139_LivF_branched"/>
    <property type="match status" value="1"/>
</dbReference>
<dbReference type="EMBL" id="JAFBXE010000005">
    <property type="protein sequence ID" value="MBM2412398.1"/>
    <property type="molecule type" value="Genomic_DNA"/>
</dbReference>
<keyword evidence="3" id="KW-0547">Nucleotide-binding</keyword>
<organism evidence="7 9">
    <name type="scientific">Marivita cryptomonadis</name>
    <dbReference type="NCBI Taxonomy" id="505252"/>
    <lineage>
        <taxon>Bacteria</taxon>
        <taxon>Pseudomonadati</taxon>
        <taxon>Pseudomonadota</taxon>
        <taxon>Alphaproteobacteria</taxon>
        <taxon>Rhodobacterales</taxon>
        <taxon>Roseobacteraceae</taxon>
        <taxon>Marivita</taxon>
    </lineage>
</organism>
<evidence type="ECO:0000259" key="6">
    <source>
        <dbReference type="PROSITE" id="PS50893"/>
    </source>
</evidence>
<sequence length="241" mass="25155">MTALVAQDIVAGYVPDLPILKGVSLTAETAKVTVIIGPNGAGKSTLIKAIAGLVPVSSGSVLLNGATITNPRPDQMGGLGVAYVPQSDNIFRSLTIRQNLDLVLRNAGKEAASRRDALFTQFPALADKQTEKAGALSGGQRQFLAVAMALAINPSVILMDEPSAGLSPKAAQEVLEYAKSLTEQGVTILLVEQNVKQALRMADHCYILADGRNQVDGAADDLLNDPVVGQIYLGGKRVTPA</sequence>
<reference evidence="7 10" key="1">
    <citation type="submission" date="2021-01" db="EMBL/GenBank/DDBJ databases">
        <title>Diatom-associated Roseobacters Show Island Model of Population Structure.</title>
        <authorList>
            <person name="Qu L."/>
            <person name="Feng X."/>
            <person name="Chen Y."/>
            <person name="Li L."/>
            <person name="Wang X."/>
            <person name="Hu Z."/>
            <person name="Wang H."/>
            <person name="Luo H."/>
        </authorList>
    </citation>
    <scope>NUCLEOTIDE SEQUENCE</scope>
    <source>
        <strain evidence="8 10">CC28-63</strain>
        <strain evidence="7">CC28-69</strain>
    </source>
</reference>
<evidence type="ECO:0000256" key="2">
    <source>
        <dbReference type="ARBA" id="ARBA00022448"/>
    </source>
</evidence>
<protein>
    <submittedName>
        <fullName evidence="7">ABC transporter ATP-binding protein</fullName>
    </submittedName>
</protein>
<name>A0A9Q2NUE9_9RHOB</name>
<dbReference type="InterPro" id="IPR052156">
    <property type="entry name" value="BCAA_Transport_ATP-bd_LivF"/>
</dbReference>
<keyword evidence="10" id="KW-1185">Reference proteome</keyword>
<dbReference type="InterPro" id="IPR027417">
    <property type="entry name" value="P-loop_NTPase"/>
</dbReference>
<evidence type="ECO:0000313" key="10">
    <source>
        <dbReference type="Proteomes" id="UP000809440"/>
    </source>
</evidence>
<comment type="caution">
    <text evidence="7">The sequence shown here is derived from an EMBL/GenBank/DDBJ whole genome shotgun (WGS) entry which is preliminary data.</text>
</comment>
<dbReference type="GO" id="GO:0005524">
    <property type="term" value="F:ATP binding"/>
    <property type="evidence" value="ECO:0007669"/>
    <property type="project" value="UniProtKB-KW"/>
</dbReference>
<dbReference type="Proteomes" id="UP000809440">
    <property type="component" value="Unassembled WGS sequence"/>
</dbReference>
<dbReference type="InterPro" id="IPR003439">
    <property type="entry name" value="ABC_transporter-like_ATP-bd"/>
</dbReference>
<dbReference type="GeneID" id="62639706"/>
<dbReference type="SUPFAM" id="SSF52540">
    <property type="entry name" value="P-loop containing nucleoside triphosphate hydrolases"/>
    <property type="match status" value="1"/>
</dbReference>
<dbReference type="GO" id="GO:0016887">
    <property type="term" value="F:ATP hydrolysis activity"/>
    <property type="evidence" value="ECO:0007669"/>
    <property type="project" value="InterPro"/>
</dbReference>
<dbReference type="SMART" id="SM00382">
    <property type="entry name" value="AAA"/>
    <property type="match status" value="1"/>
</dbReference>
<evidence type="ECO:0000256" key="1">
    <source>
        <dbReference type="ARBA" id="ARBA00005417"/>
    </source>
</evidence>
<dbReference type="Gene3D" id="3.40.50.300">
    <property type="entry name" value="P-loop containing nucleotide triphosphate hydrolases"/>
    <property type="match status" value="1"/>
</dbReference>
<evidence type="ECO:0000256" key="3">
    <source>
        <dbReference type="ARBA" id="ARBA00022741"/>
    </source>
</evidence>
<dbReference type="GO" id="GO:0015807">
    <property type="term" value="P:L-amino acid transport"/>
    <property type="evidence" value="ECO:0007669"/>
    <property type="project" value="TreeGrafter"/>
</dbReference>
<dbReference type="Proteomes" id="UP000755667">
    <property type="component" value="Unassembled WGS sequence"/>
</dbReference>
<dbReference type="PROSITE" id="PS50893">
    <property type="entry name" value="ABC_TRANSPORTER_2"/>
    <property type="match status" value="1"/>
</dbReference>
<evidence type="ECO:0000313" key="8">
    <source>
        <dbReference type="EMBL" id="MBM2417365.1"/>
    </source>
</evidence>
<proteinExistence type="inferred from homology"/>
<comment type="similarity">
    <text evidence="1">Belongs to the ABC transporter superfamily.</text>
</comment>
<dbReference type="PANTHER" id="PTHR43820">
    <property type="entry name" value="HIGH-AFFINITY BRANCHED-CHAIN AMINO ACID TRANSPORT ATP-BINDING PROTEIN LIVF"/>
    <property type="match status" value="1"/>
</dbReference>
<feature type="domain" description="ABC transporter" evidence="6">
    <location>
        <begin position="4"/>
        <end position="235"/>
    </location>
</feature>
<dbReference type="InterPro" id="IPR003593">
    <property type="entry name" value="AAA+_ATPase"/>
</dbReference>
<keyword evidence="4 7" id="KW-0067">ATP-binding</keyword>
<dbReference type="RefSeq" id="WP_085627984.1">
    <property type="nucleotide sequence ID" value="NZ_JAFBWU010000005.1"/>
</dbReference>
<keyword evidence="5" id="KW-0029">Amino-acid transport</keyword>
<evidence type="ECO:0000256" key="4">
    <source>
        <dbReference type="ARBA" id="ARBA00022840"/>
    </source>
</evidence>
<dbReference type="GO" id="GO:0015658">
    <property type="term" value="F:branched-chain amino acid transmembrane transporter activity"/>
    <property type="evidence" value="ECO:0007669"/>
    <property type="project" value="TreeGrafter"/>
</dbReference>
<dbReference type="EMBL" id="JAFBXF010000005">
    <property type="protein sequence ID" value="MBM2417365.1"/>
    <property type="molecule type" value="Genomic_DNA"/>
</dbReference>
<dbReference type="OrthoDB" id="9806149at2"/>
<accession>A0A9Q2NUE9</accession>
<dbReference type="PANTHER" id="PTHR43820:SF4">
    <property type="entry name" value="HIGH-AFFINITY BRANCHED-CHAIN AMINO ACID TRANSPORT ATP-BINDING PROTEIN LIVF"/>
    <property type="match status" value="1"/>
</dbReference>
<evidence type="ECO:0000256" key="5">
    <source>
        <dbReference type="ARBA" id="ARBA00022970"/>
    </source>
</evidence>
<dbReference type="AlphaFoldDB" id="A0A9Q2NUE9"/>
<evidence type="ECO:0000313" key="9">
    <source>
        <dbReference type="Proteomes" id="UP000755667"/>
    </source>
</evidence>